<dbReference type="PRINTS" id="PR00176">
    <property type="entry name" value="NANEUSMPORT"/>
</dbReference>
<comment type="subcellular location">
    <subcellularLocation>
        <location evidence="1">Membrane</location>
        <topology evidence="1">Multi-pass membrane protein</topology>
    </subcellularLocation>
</comment>
<proteinExistence type="predicted"/>
<reference evidence="7" key="1">
    <citation type="journal article" date="2015" name="Nature">
        <title>Complex archaea that bridge the gap between prokaryotes and eukaryotes.</title>
        <authorList>
            <person name="Spang A."/>
            <person name="Saw J.H."/>
            <person name="Jorgensen S.L."/>
            <person name="Zaremba-Niedzwiedzka K."/>
            <person name="Martijn J."/>
            <person name="Lind A.E."/>
            <person name="van Eijk R."/>
            <person name="Schleper C."/>
            <person name="Guy L."/>
            <person name="Ettema T.J."/>
        </authorList>
    </citation>
    <scope>NUCLEOTIDE SEQUENCE</scope>
</reference>
<feature type="transmembrane region" description="Helical" evidence="6">
    <location>
        <begin position="305"/>
        <end position="326"/>
    </location>
</feature>
<evidence type="ECO:0000313" key="7">
    <source>
        <dbReference type="EMBL" id="KKL27828.1"/>
    </source>
</evidence>
<evidence type="ECO:0000256" key="1">
    <source>
        <dbReference type="ARBA" id="ARBA00004141"/>
    </source>
</evidence>
<evidence type="ECO:0000256" key="5">
    <source>
        <dbReference type="ARBA" id="ARBA00023136"/>
    </source>
</evidence>
<evidence type="ECO:0000256" key="4">
    <source>
        <dbReference type="ARBA" id="ARBA00022989"/>
    </source>
</evidence>
<feature type="transmembrane region" description="Helical" evidence="6">
    <location>
        <begin position="209"/>
        <end position="231"/>
    </location>
</feature>
<dbReference type="InterPro" id="IPR000175">
    <property type="entry name" value="Na/ntran_symport"/>
</dbReference>
<feature type="transmembrane region" description="Helical" evidence="6">
    <location>
        <begin position="139"/>
        <end position="161"/>
    </location>
</feature>
<organism evidence="7">
    <name type="scientific">marine sediment metagenome</name>
    <dbReference type="NCBI Taxonomy" id="412755"/>
    <lineage>
        <taxon>unclassified sequences</taxon>
        <taxon>metagenomes</taxon>
        <taxon>ecological metagenomes</taxon>
    </lineage>
</organism>
<dbReference type="AlphaFoldDB" id="A0A0F9EVN5"/>
<dbReference type="GO" id="GO:0016020">
    <property type="term" value="C:membrane"/>
    <property type="evidence" value="ECO:0007669"/>
    <property type="project" value="UniProtKB-SubCell"/>
</dbReference>
<feature type="transmembrane region" description="Helical" evidence="6">
    <location>
        <begin position="243"/>
        <end position="268"/>
    </location>
</feature>
<feature type="transmembrane region" description="Helical" evidence="6">
    <location>
        <begin position="380"/>
        <end position="397"/>
    </location>
</feature>
<dbReference type="CDD" id="cd10336">
    <property type="entry name" value="SLC6sbd_Tyt1-Like"/>
    <property type="match status" value="1"/>
</dbReference>
<dbReference type="PANTHER" id="PTHR42948:SF1">
    <property type="entry name" value="TRANSPORTER"/>
    <property type="match status" value="1"/>
</dbReference>
<dbReference type="InterPro" id="IPR037272">
    <property type="entry name" value="SNS_sf"/>
</dbReference>
<keyword evidence="4 6" id="KW-1133">Transmembrane helix</keyword>
<feature type="transmembrane region" description="Helical" evidence="6">
    <location>
        <begin position="347"/>
        <end position="368"/>
    </location>
</feature>
<dbReference type="Pfam" id="PF00209">
    <property type="entry name" value="SNF"/>
    <property type="match status" value="2"/>
</dbReference>
<feature type="non-terminal residue" evidence="7">
    <location>
        <position position="1"/>
    </location>
</feature>
<comment type="caution">
    <text evidence="7">The sequence shown here is derived from an EMBL/GenBank/DDBJ whole genome shotgun (WGS) entry which is preliminary data.</text>
</comment>
<feature type="transmembrane region" description="Helical" evidence="6">
    <location>
        <begin position="89"/>
        <end position="114"/>
    </location>
</feature>
<evidence type="ECO:0000256" key="2">
    <source>
        <dbReference type="ARBA" id="ARBA00022448"/>
    </source>
</evidence>
<dbReference type="NCBIfam" id="NF037979">
    <property type="entry name" value="Na_transp"/>
    <property type="match status" value="1"/>
</dbReference>
<accession>A0A0F9EVN5</accession>
<feature type="transmembrane region" description="Helical" evidence="6">
    <location>
        <begin position="7"/>
        <end position="26"/>
    </location>
</feature>
<feature type="transmembrane region" description="Helical" evidence="6">
    <location>
        <begin position="38"/>
        <end position="59"/>
    </location>
</feature>
<keyword evidence="2" id="KW-0813">Transport</keyword>
<dbReference type="InterPro" id="IPR047218">
    <property type="entry name" value="YocR/YhdH-like"/>
</dbReference>
<gene>
    <name evidence="7" type="ORF">LCGC14_2381240</name>
</gene>
<dbReference type="PROSITE" id="PS50267">
    <property type="entry name" value="NA_NEUROTRAN_SYMP_3"/>
    <property type="match status" value="1"/>
</dbReference>
<feature type="transmembrane region" description="Helical" evidence="6">
    <location>
        <begin position="425"/>
        <end position="443"/>
    </location>
</feature>
<keyword evidence="5 6" id="KW-0472">Membrane</keyword>
<feature type="transmembrane region" description="Helical" evidence="6">
    <location>
        <begin position="173"/>
        <end position="197"/>
    </location>
</feature>
<evidence type="ECO:0008006" key="8">
    <source>
        <dbReference type="Google" id="ProtNLM"/>
    </source>
</evidence>
<dbReference type="EMBL" id="LAZR01035323">
    <property type="protein sequence ID" value="KKL27828.1"/>
    <property type="molecule type" value="Genomic_DNA"/>
</dbReference>
<evidence type="ECO:0000256" key="3">
    <source>
        <dbReference type="ARBA" id="ARBA00022692"/>
    </source>
</evidence>
<evidence type="ECO:0000256" key="6">
    <source>
        <dbReference type="SAM" id="Phobius"/>
    </source>
</evidence>
<dbReference type="PANTHER" id="PTHR42948">
    <property type="entry name" value="TRANSPORTER"/>
    <property type="match status" value="1"/>
</dbReference>
<protein>
    <recommendedName>
        <fullName evidence="8">Sodium-dependent transporter</fullName>
    </recommendedName>
</protein>
<name>A0A0F9EVN5_9ZZZZ</name>
<sequence length="444" mass="47994">QFSSKTGFILAASGSAVGLGNIWGFPTNAAENGGGAFVLIYFVLAFCLAYPALMAELIIGRHTKSNMVSALQKISTGAIAKNVGKLTGFYGVIIATLILSFYSIVAGWMLAFLLEPLSTVTGLSGVSMWLTEFSHARNIIFSAVFMVLTTAVISAGVEQGIEKWSCRLMPSMLLLMVCLIVYVMFQEGAIAGLKVYLLPDFRQIGDPQLIASAMGQAFFSLSLGVGTMLIYGSYLSPDENLPAMGAIVTIVDSSIAFLAGLLVLPALFVAQQQGVTIYNEAGNLIAGPDLIFQTLPTLFHSMGAIGIPVALVFFCLMTIAALTSSISMLEVPVSYTIENHGASRHTAAWLIGVVVFVLSGLIALNFDQLFNFVVTLTTEYSQPLLGLMLCIFTTWVWHRDKMLTEIRSGYPQVEQSLFWKIWPGYVRFCCPALILLMFVQGVLN</sequence>
<dbReference type="SUPFAM" id="SSF161070">
    <property type="entry name" value="SNF-like"/>
    <property type="match status" value="1"/>
</dbReference>
<keyword evidence="3 6" id="KW-0812">Transmembrane</keyword>